<dbReference type="Pfam" id="PF13966">
    <property type="entry name" value="zf-RVT"/>
    <property type="match status" value="1"/>
</dbReference>
<protein>
    <recommendedName>
        <fullName evidence="1">Reverse transcriptase zinc-binding domain-containing protein</fullName>
    </recommendedName>
</protein>
<keyword evidence="3" id="KW-1185">Reference proteome</keyword>
<evidence type="ECO:0000259" key="1">
    <source>
        <dbReference type="Pfam" id="PF13966"/>
    </source>
</evidence>
<reference evidence="2 3" key="1">
    <citation type="submission" date="2019-07" db="EMBL/GenBank/DDBJ databases">
        <title>WGS assembly of Gossypium tomentosum.</title>
        <authorList>
            <person name="Chen Z.J."/>
            <person name="Sreedasyam A."/>
            <person name="Ando A."/>
            <person name="Song Q."/>
            <person name="De L."/>
            <person name="Hulse-Kemp A."/>
            <person name="Ding M."/>
            <person name="Ye W."/>
            <person name="Kirkbride R."/>
            <person name="Jenkins J."/>
            <person name="Plott C."/>
            <person name="Lovell J."/>
            <person name="Lin Y.-M."/>
            <person name="Vaughn R."/>
            <person name="Liu B."/>
            <person name="Li W."/>
            <person name="Simpson S."/>
            <person name="Scheffler B."/>
            <person name="Saski C."/>
            <person name="Grover C."/>
            <person name="Hu G."/>
            <person name="Conover J."/>
            <person name="Carlson J."/>
            <person name="Shu S."/>
            <person name="Boston L."/>
            <person name="Williams M."/>
            <person name="Peterson D."/>
            <person name="Mcgee K."/>
            <person name="Jones D."/>
            <person name="Wendel J."/>
            <person name="Stelly D."/>
            <person name="Grimwood J."/>
            <person name="Schmutz J."/>
        </authorList>
    </citation>
    <scope>NUCLEOTIDE SEQUENCE [LARGE SCALE GENOMIC DNA]</scope>
    <source>
        <strain evidence="2">7179.01</strain>
    </source>
</reference>
<dbReference type="InterPro" id="IPR026960">
    <property type="entry name" value="RVT-Znf"/>
</dbReference>
<dbReference type="Proteomes" id="UP000322667">
    <property type="component" value="Chromosome D05"/>
</dbReference>
<gene>
    <name evidence="2" type="ORF">ES332_D05G316900v1</name>
</gene>
<dbReference type="EMBL" id="CM017627">
    <property type="protein sequence ID" value="TYH73264.1"/>
    <property type="molecule type" value="Genomic_DNA"/>
</dbReference>
<dbReference type="AlphaFoldDB" id="A0A5D2L2G1"/>
<evidence type="ECO:0000313" key="2">
    <source>
        <dbReference type="EMBL" id="TYH73264.1"/>
    </source>
</evidence>
<sequence length="235" mass="26522">MTSINRLPTKEFLTRRGVKLRQLERGCSWCDRELESAKYLFFQCNFIEGFWRNIFECLQVCKSLWLISVTATCWSVWLERNELVFERKWSAASNLLFHSKMQALIIGGLFWYPSAYGWVKFNVSGVANEAEAGCGGVLRNLNGVARALFFSLVAAKDSIAAEIGAIIITLDVYLAMGWKGKGSLIIEIGSNEDIENRMDKVGNISFLKAEKHGNEVAFALALAGIKRPRMFKAWC</sequence>
<accession>A0A5D2L2G1</accession>
<organism evidence="2 3">
    <name type="scientific">Gossypium tomentosum</name>
    <name type="common">Hawaiian cotton</name>
    <name type="synonym">Gossypium sandvicense</name>
    <dbReference type="NCBI Taxonomy" id="34277"/>
    <lineage>
        <taxon>Eukaryota</taxon>
        <taxon>Viridiplantae</taxon>
        <taxon>Streptophyta</taxon>
        <taxon>Embryophyta</taxon>
        <taxon>Tracheophyta</taxon>
        <taxon>Spermatophyta</taxon>
        <taxon>Magnoliopsida</taxon>
        <taxon>eudicotyledons</taxon>
        <taxon>Gunneridae</taxon>
        <taxon>Pentapetalae</taxon>
        <taxon>rosids</taxon>
        <taxon>malvids</taxon>
        <taxon>Malvales</taxon>
        <taxon>Malvaceae</taxon>
        <taxon>Malvoideae</taxon>
        <taxon>Gossypium</taxon>
    </lineage>
</organism>
<evidence type="ECO:0000313" key="3">
    <source>
        <dbReference type="Proteomes" id="UP000322667"/>
    </source>
</evidence>
<feature type="domain" description="Reverse transcriptase zinc-binding" evidence="1">
    <location>
        <begin position="5"/>
        <end position="51"/>
    </location>
</feature>
<proteinExistence type="predicted"/>
<name>A0A5D2L2G1_GOSTO</name>